<reference evidence="1" key="1">
    <citation type="journal article" date="2014" name="Int. J. Syst. Evol. Microbiol.">
        <title>Complete genome sequence of Corynebacterium casei LMG S-19264T (=DSM 44701T), isolated from a smear-ripened cheese.</title>
        <authorList>
            <consortium name="US DOE Joint Genome Institute (JGI-PGF)"/>
            <person name="Walter F."/>
            <person name="Albersmeier A."/>
            <person name="Kalinowski J."/>
            <person name="Ruckert C."/>
        </authorList>
    </citation>
    <scope>NUCLEOTIDE SEQUENCE</scope>
    <source>
        <strain evidence="1">CGMCC 1.16134</strain>
    </source>
</reference>
<reference evidence="1" key="2">
    <citation type="submission" date="2020-09" db="EMBL/GenBank/DDBJ databases">
        <authorList>
            <person name="Sun Q."/>
            <person name="Zhou Y."/>
        </authorList>
    </citation>
    <scope>NUCLEOTIDE SEQUENCE</scope>
    <source>
        <strain evidence="1">CGMCC 1.16134</strain>
    </source>
</reference>
<dbReference type="AlphaFoldDB" id="A0A917D1E9"/>
<protein>
    <submittedName>
        <fullName evidence="1">Uncharacterized protein</fullName>
    </submittedName>
</protein>
<organism evidence="1 2">
    <name type="scientific">Paenibacillus albidus</name>
    <dbReference type="NCBI Taxonomy" id="2041023"/>
    <lineage>
        <taxon>Bacteria</taxon>
        <taxon>Bacillati</taxon>
        <taxon>Bacillota</taxon>
        <taxon>Bacilli</taxon>
        <taxon>Bacillales</taxon>
        <taxon>Paenibacillaceae</taxon>
        <taxon>Paenibacillus</taxon>
    </lineage>
</organism>
<accession>A0A917D1E9</accession>
<dbReference type="EMBL" id="BMKR01000040">
    <property type="protein sequence ID" value="GGG06263.1"/>
    <property type="molecule type" value="Genomic_DNA"/>
</dbReference>
<evidence type="ECO:0000313" key="2">
    <source>
        <dbReference type="Proteomes" id="UP000637643"/>
    </source>
</evidence>
<gene>
    <name evidence="1" type="ORF">GCM10010912_58590</name>
</gene>
<evidence type="ECO:0000313" key="1">
    <source>
        <dbReference type="EMBL" id="GGG06263.1"/>
    </source>
</evidence>
<dbReference type="Proteomes" id="UP000637643">
    <property type="component" value="Unassembled WGS sequence"/>
</dbReference>
<dbReference type="RefSeq" id="WP_189031143.1">
    <property type="nucleotide sequence ID" value="NZ_BMKR01000040.1"/>
</dbReference>
<name>A0A917D1E9_9BACL</name>
<sequence>MVKTYENWKGDLEDYLQPGDVVDEEMADHFLNVLPPACWTAKIIQIGEPNNHIGGRATYATLEKTVEGWVYRGNCYRGETEARS</sequence>
<keyword evidence="2" id="KW-1185">Reference proteome</keyword>
<proteinExistence type="predicted"/>
<comment type="caution">
    <text evidence="1">The sequence shown here is derived from an EMBL/GenBank/DDBJ whole genome shotgun (WGS) entry which is preliminary data.</text>
</comment>